<dbReference type="UniPathway" id="UPA00664"/>
<keyword evidence="4 8" id="KW-0808">Transferase</keyword>
<keyword evidence="7 8" id="KW-0472">Membrane</keyword>
<evidence type="ECO:0000256" key="1">
    <source>
        <dbReference type="ARBA" id="ARBA00007150"/>
    </source>
</evidence>
<dbReference type="PANTHER" id="PTHR30589:SF0">
    <property type="entry name" value="PHOSPHATIDYLGLYCEROL--PROLIPOPROTEIN DIACYLGLYCERYL TRANSFERASE"/>
    <property type="match status" value="1"/>
</dbReference>
<evidence type="ECO:0000256" key="6">
    <source>
        <dbReference type="ARBA" id="ARBA00022989"/>
    </source>
</evidence>
<keyword evidence="6 8" id="KW-1133">Transmembrane helix</keyword>
<dbReference type="OrthoDB" id="871140at2"/>
<organism evidence="9 10">
    <name type="scientific">Stenotrophomonas humi</name>
    <dbReference type="NCBI Taxonomy" id="405444"/>
    <lineage>
        <taxon>Bacteria</taxon>
        <taxon>Pseudomonadati</taxon>
        <taxon>Pseudomonadota</taxon>
        <taxon>Gammaproteobacteria</taxon>
        <taxon>Lysobacterales</taxon>
        <taxon>Lysobacteraceae</taxon>
        <taxon>Stenotrophomonas</taxon>
    </lineage>
</organism>
<dbReference type="EC" id="2.5.1.145" evidence="8"/>
<keyword evidence="10" id="KW-1185">Reference proteome</keyword>
<evidence type="ECO:0000313" key="10">
    <source>
        <dbReference type="Proteomes" id="UP000050864"/>
    </source>
</evidence>
<dbReference type="InterPro" id="IPR001640">
    <property type="entry name" value="Lgt"/>
</dbReference>
<dbReference type="GO" id="GO:0008961">
    <property type="term" value="F:phosphatidylglycerol-prolipoprotein diacylglyceryl transferase activity"/>
    <property type="evidence" value="ECO:0007669"/>
    <property type="project" value="UniProtKB-UniRule"/>
</dbReference>
<dbReference type="GO" id="GO:0005886">
    <property type="term" value="C:plasma membrane"/>
    <property type="evidence" value="ECO:0007669"/>
    <property type="project" value="UniProtKB-SubCell"/>
</dbReference>
<feature type="transmembrane region" description="Helical" evidence="8">
    <location>
        <begin position="125"/>
        <end position="145"/>
    </location>
</feature>
<dbReference type="STRING" id="405444.ABB26_07220"/>
<comment type="similarity">
    <text evidence="1 8">Belongs to the Lgt family.</text>
</comment>
<dbReference type="AlphaFoldDB" id="A0A0R0C544"/>
<feature type="transmembrane region" description="Helical" evidence="8">
    <location>
        <begin position="205"/>
        <end position="223"/>
    </location>
</feature>
<dbReference type="HAMAP" id="MF_01147">
    <property type="entry name" value="Lgt"/>
    <property type="match status" value="1"/>
</dbReference>
<evidence type="ECO:0000256" key="7">
    <source>
        <dbReference type="ARBA" id="ARBA00023136"/>
    </source>
</evidence>
<feature type="transmembrane region" description="Helical" evidence="8">
    <location>
        <begin position="96"/>
        <end position="113"/>
    </location>
</feature>
<dbReference type="RefSeq" id="WP_057633013.1">
    <property type="nucleotide sequence ID" value="NZ_LDJI01000013.1"/>
</dbReference>
<keyword evidence="9" id="KW-0449">Lipoprotein</keyword>
<dbReference type="NCBIfam" id="TIGR00544">
    <property type="entry name" value="lgt"/>
    <property type="match status" value="1"/>
</dbReference>
<dbReference type="PROSITE" id="PS01311">
    <property type="entry name" value="LGT"/>
    <property type="match status" value="1"/>
</dbReference>
<dbReference type="EMBL" id="LDJI01000013">
    <property type="protein sequence ID" value="KRG64411.1"/>
    <property type="molecule type" value="Genomic_DNA"/>
</dbReference>
<comment type="subcellular location">
    <subcellularLocation>
        <location evidence="8">Cell membrane</location>
        <topology evidence="8">Multi-pass membrane protein</topology>
    </subcellularLocation>
</comment>
<feature type="transmembrane region" description="Helical" evidence="8">
    <location>
        <begin position="57"/>
        <end position="76"/>
    </location>
</feature>
<evidence type="ECO:0000256" key="3">
    <source>
        <dbReference type="ARBA" id="ARBA00022519"/>
    </source>
</evidence>
<dbReference type="PATRIC" id="fig|405444.3.peg.454"/>
<evidence type="ECO:0000313" key="9">
    <source>
        <dbReference type="EMBL" id="KRG64411.1"/>
    </source>
</evidence>
<evidence type="ECO:0000256" key="5">
    <source>
        <dbReference type="ARBA" id="ARBA00022692"/>
    </source>
</evidence>
<comment type="pathway">
    <text evidence="8">Protein modification; lipoprotein biosynthesis (diacylglyceryl transfer).</text>
</comment>
<evidence type="ECO:0000256" key="2">
    <source>
        <dbReference type="ARBA" id="ARBA00022475"/>
    </source>
</evidence>
<feature type="transmembrane region" description="Helical" evidence="8">
    <location>
        <begin position="20"/>
        <end position="37"/>
    </location>
</feature>
<name>A0A0R0C544_9GAMM</name>
<feature type="transmembrane region" description="Helical" evidence="8">
    <location>
        <begin position="267"/>
        <end position="284"/>
    </location>
</feature>
<dbReference type="Proteomes" id="UP000050864">
    <property type="component" value="Unassembled WGS sequence"/>
</dbReference>
<protein>
    <recommendedName>
        <fullName evidence="8">Phosphatidylglycerol--prolipoprotein diacylglyceryl transferase</fullName>
        <ecNumber evidence="8">2.5.1.145</ecNumber>
    </recommendedName>
</protein>
<evidence type="ECO:0000256" key="4">
    <source>
        <dbReference type="ARBA" id="ARBA00022679"/>
    </source>
</evidence>
<sequence>MIYLHDIDPIAFSLGPIKVHWYGVMYLLGFAAAWWLGRRRIAAGRLPGVDANGFSDLLFYAMLGVVLGGRIGYMLFYATSDFLHNPLILLRVWEGGMSFHGGLLGVMAAGWWWTRKHKLHFFDTIDFVAPLVPLGLGFGRLGNFIGGELYGKFTNAGWGVVFPHAPLKDIPAGLPTMQQLMSAAQIQQDYAAGLLNQYARHPSQLYEALLEGLVMFVVLWAFSMKPRARYAVSGLFALMYGSFRFLVEFVRMPDNGVYVAFDWLTRGQILSLPLIALGVVLLLMSRRAPVLQPVLPTGEKA</sequence>
<keyword evidence="5 8" id="KW-0812">Transmembrane</keyword>
<keyword evidence="2 8" id="KW-1003">Cell membrane</keyword>
<comment type="function">
    <text evidence="8">Catalyzes the transfer of the diacylglyceryl group from phosphatidylglycerol to the sulfhydryl group of the N-terminal cysteine of a prolipoprotein, the first step in the formation of mature lipoproteins.</text>
</comment>
<comment type="catalytic activity">
    <reaction evidence="8">
        <text>L-cysteinyl-[prolipoprotein] + a 1,2-diacyl-sn-glycero-3-phospho-(1'-sn-glycerol) = an S-1,2-diacyl-sn-glyceryl-L-cysteinyl-[prolipoprotein] + sn-glycerol 1-phosphate + H(+)</text>
        <dbReference type="Rhea" id="RHEA:56712"/>
        <dbReference type="Rhea" id="RHEA-COMP:14679"/>
        <dbReference type="Rhea" id="RHEA-COMP:14680"/>
        <dbReference type="ChEBI" id="CHEBI:15378"/>
        <dbReference type="ChEBI" id="CHEBI:29950"/>
        <dbReference type="ChEBI" id="CHEBI:57685"/>
        <dbReference type="ChEBI" id="CHEBI:64716"/>
        <dbReference type="ChEBI" id="CHEBI:140658"/>
        <dbReference type="EC" id="2.5.1.145"/>
    </reaction>
</comment>
<feature type="transmembrane region" description="Helical" evidence="8">
    <location>
        <begin position="230"/>
        <end position="247"/>
    </location>
</feature>
<accession>A0A0R0C544</accession>
<gene>
    <name evidence="8" type="primary">lgt</name>
    <name evidence="9" type="ORF">ABB26_07220</name>
</gene>
<reference evidence="9 10" key="1">
    <citation type="submission" date="2015-05" db="EMBL/GenBank/DDBJ databases">
        <title>Genome sequencing and analysis of members of genus Stenotrophomonas.</title>
        <authorList>
            <person name="Patil P.P."/>
            <person name="Midha S."/>
            <person name="Patil P.B."/>
        </authorList>
    </citation>
    <scope>NUCLEOTIDE SEQUENCE [LARGE SCALE GENOMIC DNA]</scope>
    <source>
        <strain evidence="9 10">DSM 18929</strain>
    </source>
</reference>
<dbReference type="GO" id="GO:0042158">
    <property type="term" value="P:lipoprotein biosynthetic process"/>
    <property type="evidence" value="ECO:0007669"/>
    <property type="project" value="UniProtKB-UniRule"/>
</dbReference>
<evidence type="ECO:0000256" key="8">
    <source>
        <dbReference type="HAMAP-Rule" id="MF_01147"/>
    </source>
</evidence>
<dbReference type="PANTHER" id="PTHR30589">
    <property type="entry name" value="PROLIPOPROTEIN DIACYLGLYCERYL TRANSFERASE"/>
    <property type="match status" value="1"/>
</dbReference>
<comment type="caution">
    <text evidence="9">The sequence shown here is derived from an EMBL/GenBank/DDBJ whole genome shotgun (WGS) entry which is preliminary data.</text>
</comment>
<feature type="binding site" evidence="8">
    <location>
        <position position="140"/>
    </location>
    <ligand>
        <name>a 1,2-diacyl-sn-glycero-3-phospho-(1'-sn-glycerol)</name>
        <dbReference type="ChEBI" id="CHEBI:64716"/>
    </ligand>
</feature>
<dbReference type="Pfam" id="PF01790">
    <property type="entry name" value="LGT"/>
    <property type="match status" value="1"/>
</dbReference>
<proteinExistence type="inferred from homology"/>
<keyword evidence="3" id="KW-0997">Cell inner membrane</keyword>